<dbReference type="RefSeq" id="WP_009134898.1">
    <property type="nucleotide sequence ID" value="NZ_CP102250.1"/>
</dbReference>
<evidence type="ECO:0000313" key="1">
    <source>
        <dbReference type="EMBL" id="EHB92043.1"/>
    </source>
</evidence>
<comment type="caution">
    <text evidence="1">The sequence shown here is derived from an EMBL/GenBank/DDBJ whole genome shotgun (WGS) entry which is preliminary data.</text>
</comment>
<dbReference type="STRING" id="742725.HMPREF9450_02092"/>
<sequence>MKPKFKGTPGPWERDVRDIYPAESDYEIAIVYDGKDTSILNLDKEVAEANARLIAAAPELLEALQKTNDLLKDLDNTHTGDSRYADFAIQYSENRKLIEKALGI</sequence>
<dbReference type="Proteomes" id="UP000006008">
    <property type="component" value="Unassembled WGS sequence"/>
</dbReference>
<protein>
    <submittedName>
        <fullName evidence="1">Uncharacterized protein</fullName>
    </submittedName>
</protein>
<accession>G5H906</accession>
<dbReference type="EMBL" id="ADLD01000013">
    <property type="protein sequence ID" value="EHB92043.1"/>
    <property type="molecule type" value="Genomic_DNA"/>
</dbReference>
<dbReference type="HOGENOM" id="CLU_175670_0_0_10"/>
<evidence type="ECO:0000313" key="2">
    <source>
        <dbReference type="Proteomes" id="UP000006008"/>
    </source>
</evidence>
<proteinExistence type="predicted"/>
<reference evidence="1 2" key="1">
    <citation type="submission" date="2011-08" db="EMBL/GenBank/DDBJ databases">
        <title>The Genome Sequence of Alistipes indistinctus YIT 12060.</title>
        <authorList>
            <consortium name="The Broad Institute Genome Sequencing Platform"/>
            <person name="Earl A."/>
            <person name="Ward D."/>
            <person name="Feldgarden M."/>
            <person name="Gevers D."/>
            <person name="Morotomi M."/>
            <person name="Young S.K."/>
            <person name="Zeng Q."/>
            <person name="Gargeya S."/>
            <person name="Fitzgerald M."/>
            <person name="Haas B."/>
            <person name="Abouelleil A."/>
            <person name="Alvarado L."/>
            <person name="Arachchi H.M."/>
            <person name="Berlin A."/>
            <person name="Brown A."/>
            <person name="Chapman S.B."/>
            <person name="Chen Z."/>
            <person name="Dunbar C."/>
            <person name="Freedman E."/>
            <person name="Gearin G."/>
            <person name="Gellesch M."/>
            <person name="Goldberg J."/>
            <person name="Griggs A."/>
            <person name="Gujja S."/>
            <person name="Heiman D."/>
            <person name="Howarth C."/>
            <person name="Larson L."/>
            <person name="Lui A."/>
            <person name="MacDonald P.J.P."/>
            <person name="Montmayeur A."/>
            <person name="Murphy C."/>
            <person name="Neiman D."/>
            <person name="Pearson M."/>
            <person name="Priest M."/>
            <person name="Roberts A."/>
            <person name="Saif S."/>
            <person name="Shea T."/>
            <person name="Shenoy N."/>
            <person name="Sisk P."/>
            <person name="Stolte C."/>
            <person name="Sykes S."/>
            <person name="Wortman J."/>
            <person name="Nusbaum C."/>
            <person name="Birren B."/>
        </authorList>
    </citation>
    <scope>NUCLEOTIDE SEQUENCE [LARGE SCALE GENOMIC DNA]</scope>
    <source>
        <strain evidence="1 2">YIT 12060</strain>
    </source>
</reference>
<name>G5H906_9BACT</name>
<organism evidence="1 2">
    <name type="scientific">Alistipes indistinctus YIT 12060</name>
    <dbReference type="NCBI Taxonomy" id="742725"/>
    <lineage>
        <taxon>Bacteria</taxon>
        <taxon>Pseudomonadati</taxon>
        <taxon>Bacteroidota</taxon>
        <taxon>Bacteroidia</taxon>
        <taxon>Bacteroidales</taxon>
        <taxon>Rikenellaceae</taxon>
        <taxon>Alistipes</taxon>
    </lineage>
</organism>
<gene>
    <name evidence="1" type="ORF">HMPREF9450_02092</name>
</gene>
<keyword evidence="2" id="KW-1185">Reference proteome</keyword>
<dbReference type="GeneID" id="92814886"/>
<dbReference type="AlphaFoldDB" id="G5H906"/>